<comment type="caution">
    <text evidence="2">The sequence shown here is derived from an EMBL/GenBank/DDBJ whole genome shotgun (WGS) entry which is preliminary data.</text>
</comment>
<dbReference type="EMBL" id="JAZGQO010000021">
    <property type="protein sequence ID" value="KAK6166205.1"/>
    <property type="molecule type" value="Genomic_DNA"/>
</dbReference>
<feature type="signal peptide" evidence="1">
    <location>
        <begin position="1"/>
        <end position="19"/>
    </location>
</feature>
<reference evidence="2 3" key="1">
    <citation type="submission" date="2024-01" db="EMBL/GenBank/DDBJ databases">
        <title>The genome of the rayed Mediterranean limpet Patella caerulea (Linnaeus, 1758).</title>
        <authorList>
            <person name="Anh-Thu Weber A."/>
            <person name="Halstead-Nussloch G."/>
        </authorList>
    </citation>
    <scope>NUCLEOTIDE SEQUENCE [LARGE SCALE GENOMIC DNA]</scope>
    <source>
        <strain evidence="2">AATW-2023a</strain>
        <tissue evidence="2">Whole specimen</tissue>
    </source>
</reference>
<sequence length="206" mass="23601">MMKMILCLTVVLCLSAVTSLPTREATKIIKWTREIEKSQKIDEQAEIYPDEQILMKSTDVALNKHKFQRSESWHDYQTKELAIKFIDHAAGNKPVCFLTNVKKSYQDTVADLSEREGKTIPAVGDRNLVIESSKPPAVNSNNIKIFCKDSSIYQVRESTLGSDKPQELQRLAPVIVRTLCFYGPVDIFTPYDLYELIFTIFPIFYL</sequence>
<feature type="chain" id="PRO_5043039658" evidence="1">
    <location>
        <begin position="20"/>
        <end position="206"/>
    </location>
</feature>
<name>A0AAN8J420_PATCE</name>
<accession>A0AAN8J420</accession>
<organism evidence="2 3">
    <name type="scientific">Patella caerulea</name>
    <name type="common">Rayed Mediterranean limpet</name>
    <dbReference type="NCBI Taxonomy" id="87958"/>
    <lineage>
        <taxon>Eukaryota</taxon>
        <taxon>Metazoa</taxon>
        <taxon>Spiralia</taxon>
        <taxon>Lophotrochozoa</taxon>
        <taxon>Mollusca</taxon>
        <taxon>Gastropoda</taxon>
        <taxon>Patellogastropoda</taxon>
        <taxon>Patelloidea</taxon>
        <taxon>Patellidae</taxon>
        <taxon>Patella</taxon>
    </lineage>
</organism>
<evidence type="ECO:0000313" key="3">
    <source>
        <dbReference type="Proteomes" id="UP001347796"/>
    </source>
</evidence>
<dbReference type="Proteomes" id="UP001347796">
    <property type="component" value="Unassembled WGS sequence"/>
</dbReference>
<keyword evidence="1" id="KW-0732">Signal</keyword>
<evidence type="ECO:0000256" key="1">
    <source>
        <dbReference type="SAM" id="SignalP"/>
    </source>
</evidence>
<evidence type="ECO:0000313" key="2">
    <source>
        <dbReference type="EMBL" id="KAK6166205.1"/>
    </source>
</evidence>
<dbReference type="AlphaFoldDB" id="A0AAN8J420"/>
<proteinExistence type="predicted"/>
<gene>
    <name evidence="2" type="ORF">SNE40_022959</name>
</gene>
<keyword evidence="3" id="KW-1185">Reference proteome</keyword>
<protein>
    <submittedName>
        <fullName evidence="2">Uncharacterized protein</fullName>
    </submittedName>
</protein>